<name>A0A1I1HE96_9GAMM</name>
<dbReference type="AlphaFoldDB" id="A0A1I1HE96"/>
<evidence type="ECO:0000256" key="2">
    <source>
        <dbReference type="ARBA" id="ARBA00022475"/>
    </source>
</evidence>
<evidence type="ECO:0000256" key="3">
    <source>
        <dbReference type="ARBA" id="ARBA00022692"/>
    </source>
</evidence>
<keyword evidence="7" id="KW-0732">Signal</keyword>
<evidence type="ECO:0000256" key="5">
    <source>
        <dbReference type="ARBA" id="ARBA00023136"/>
    </source>
</evidence>
<keyword evidence="4 6" id="KW-1133">Transmembrane helix</keyword>
<dbReference type="InterPro" id="IPR005538">
    <property type="entry name" value="LrgA/CidA"/>
</dbReference>
<dbReference type="EMBL" id="FOLO01000006">
    <property type="protein sequence ID" value="SFC22161.1"/>
    <property type="molecule type" value="Genomic_DNA"/>
</dbReference>
<dbReference type="STRING" id="1123010.SAMN02745724_01165"/>
<evidence type="ECO:0000256" key="1">
    <source>
        <dbReference type="ARBA" id="ARBA00004651"/>
    </source>
</evidence>
<evidence type="ECO:0000313" key="8">
    <source>
        <dbReference type="EMBL" id="SFC22161.1"/>
    </source>
</evidence>
<reference evidence="8 9" key="1">
    <citation type="submission" date="2016-10" db="EMBL/GenBank/DDBJ databases">
        <authorList>
            <person name="de Groot N.N."/>
        </authorList>
    </citation>
    <scope>NUCLEOTIDE SEQUENCE [LARGE SCALE GENOMIC DNA]</scope>
    <source>
        <strain evidence="8 9">DSM 6059</strain>
    </source>
</reference>
<feature type="chain" id="PRO_5011623655" evidence="7">
    <location>
        <begin position="28"/>
        <end position="119"/>
    </location>
</feature>
<keyword evidence="9" id="KW-1185">Reference proteome</keyword>
<feature type="transmembrane region" description="Helical" evidence="6">
    <location>
        <begin position="35"/>
        <end position="51"/>
    </location>
</feature>
<comment type="subcellular location">
    <subcellularLocation>
        <location evidence="1">Cell membrane</location>
        <topology evidence="1">Multi-pass membrane protein</topology>
    </subcellularLocation>
</comment>
<dbReference type="RefSeq" id="WP_091981446.1">
    <property type="nucleotide sequence ID" value="NZ_FOLO01000006.1"/>
</dbReference>
<feature type="transmembrane region" description="Helical" evidence="6">
    <location>
        <begin position="63"/>
        <end position="83"/>
    </location>
</feature>
<organism evidence="8 9">
    <name type="scientific">Pseudoalteromonas denitrificans DSM 6059</name>
    <dbReference type="NCBI Taxonomy" id="1123010"/>
    <lineage>
        <taxon>Bacteria</taxon>
        <taxon>Pseudomonadati</taxon>
        <taxon>Pseudomonadota</taxon>
        <taxon>Gammaproteobacteria</taxon>
        <taxon>Alteromonadales</taxon>
        <taxon>Pseudoalteromonadaceae</taxon>
        <taxon>Pseudoalteromonas</taxon>
    </lineage>
</organism>
<gene>
    <name evidence="8" type="ORF">SAMN02745724_01165</name>
</gene>
<dbReference type="PANTHER" id="PTHR33931:SF5">
    <property type="entry name" value="UPF0299 MEMBRANE PROTEIN YOHJ"/>
    <property type="match status" value="1"/>
</dbReference>
<protein>
    <submittedName>
        <fullName evidence="8">Holin-like protein</fullName>
    </submittedName>
</protein>
<dbReference type="OrthoDB" id="385012at2"/>
<proteinExistence type="predicted"/>
<evidence type="ECO:0000313" key="9">
    <source>
        <dbReference type="Proteomes" id="UP000198862"/>
    </source>
</evidence>
<accession>A0A1I1HE96</accession>
<keyword evidence="2" id="KW-1003">Cell membrane</keyword>
<evidence type="ECO:0000256" key="6">
    <source>
        <dbReference type="SAM" id="Phobius"/>
    </source>
</evidence>
<feature type="transmembrane region" description="Helical" evidence="6">
    <location>
        <begin position="89"/>
        <end position="111"/>
    </location>
</feature>
<keyword evidence="3 6" id="KW-0812">Transmembrane</keyword>
<dbReference type="Proteomes" id="UP000198862">
    <property type="component" value="Unassembled WGS sequence"/>
</dbReference>
<feature type="signal peptide" evidence="7">
    <location>
        <begin position="1"/>
        <end position="27"/>
    </location>
</feature>
<evidence type="ECO:0000256" key="7">
    <source>
        <dbReference type="SAM" id="SignalP"/>
    </source>
</evidence>
<evidence type="ECO:0000256" key="4">
    <source>
        <dbReference type="ARBA" id="ARBA00022989"/>
    </source>
</evidence>
<dbReference type="Pfam" id="PF03788">
    <property type="entry name" value="LrgA"/>
    <property type="match status" value="1"/>
</dbReference>
<dbReference type="PANTHER" id="PTHR33931">
    <property type="entry name" value="HOLIN-LIKE PROTEIN CIDA-RELATED"/>
    <property type="match status" value="1"/>
</dbReference>
<keyword evidence="5 6" id="KW-0472">Membrane</keyword>
<sequence length="119" mass="13050">MRNLIKYIKSAAIILACLLLGKLSAYATNNIFSGATSGMLLLFILLVCGRVKYQTVLPCSQPLLKYMPLLFIPTVVGMIEHLNLLKNNIVAISISVIFSCIVTLAVVGHIFQKINKSKL</sequence>
<dbReference type="GO" id="GO:0005886">
    <property type="term" value="C:plasma membrane"/>
    <property type="evidence" value="ECO:0007669"/>
    <property type="project" value="UniProtKB-SubCell"/>
</dbReference>